<dbReference type="Gene3D" id="3.30.2060.10">
    <property type="entry name" value="Penicillin-binding protein 1b domain"/>
    <property type="match status" value="1"/>
</dbReference>
<keyword evidence="3 9" id="KW-0227">DNA damage</keyword>
<gene>
    <name evidence="9 12" type="primary">mfd</name>
    <name evidence="12" type="ORF">GCM10020366_66350</name>
</gene>
<dbReference type="InterPro" id="IPR001650">
    <property type="entry name" value="Helicase_C-like"/>
</dbReference>
<sequence length="1206" mass="130503">MIQAGPATATDAAPAALHGLLDALLREETFREVVSAAGRPHLVLEGPVAARPLAAAALAADTGAAAPVLLVTATGREAEETASALEDLLGADGIAVLPSWETLPHERLSPRADTVGRRLAVLRRLAHPEEHAEGPVRVLVTTVRSLIQPIAPGLGELAPVRLRLGEEHDFEDLVERLAGLAYSRVDMVEKRGEFAVRGGIVDVFPPTVEHPLRVEFWGDEVTEIRPFSVADQRSLPDATDTALYAPACRELLITPEVAERAAELARRHEADAHLSEMLGKIAGGAAVEGMEALIPALCDGEMRLLTELVPDGTHVLLSDPEKVRARAADLVRTGQEFLEASWMVAADGGKAPIDLGASAYRGLAEVEERTREIGLPWWTLTQLSSDSADRGVVHLGLKQVEAYRGEVERAFTDLRAHTASGGAAVLVVPGQGTAQRAVQQFRDGELPVRHAADGLTAAPETGVITVVRGGLEDGFAAAGVGLVVLTETDLTGGRGGTSTKDMRRMPSRRRNAVDPLALKAGDFVVHEQHGIGKYVEMVQRTVGGATREYLVLEYASSKRGQPGDRLFVPTDQLDEVSRYVGGELPTLNKLGGSDWKNTKAKARKAVKEIAAELVQLYAARQSAPGHAFGPDTPWQRELEDAFPYTETGDQLAAIDEAKADMQRAVPMDRVICGDVGYGKTEIAVRAAFKAVQDGKQVAVLVPTTLLAQQHLNTFTDRMRSFPVTIKGLSRFTTPQESEQTLQGLADGSVDIVIGTHRLLQTGVRYKDLGLVIVDEEQRFGVEHKEHIKALRTHVDVLTMSATPIPRTLEMSMAGIREMSTILTPPEERHPVLTYVGAYDEKQVGAAIRRELLRDGQVFFVHNRVSTIEKAARSLRELVPEARIVTAHGQMNEERLEKIIQGFWEREHDVLVCTTIVETGLDISNANTLIVERSDMLGLSQLHQLRGRVGRARERGYAYFLYPGEKPLTDTAHDRLATIAQNSELGAGMAVAMKDLEIRGAGNILGAEQSGHIAGVGFDLYVRLVGEAVEAFKQHAGAGTADLEQELAEVRVDLPVDAHIPHDYVPGERLRLEAYRKIAAAGDQAALDAVRAELEDRYGPLPEPVERLLKVAAFRQVCREHGVTEVTLQGSSLRVAPLELADSQQMRLKRLYPKAVYKATVRTVSVPRPTEGAAGGRIGAPPLRDEALLEWCATLLTSLAGRPAPVG</sequence>
<feature type="domain" description="Helicase ATP-binding" evidence="10">
    <location>
        <begin position="660"/>
        <end position="821"/>
    </location>
</feature>
<dbReference type="InterPro" id="IPR004576">
    <property type="entry name" value="Mfd"/>
</dbReference>
<dbReference type="Pfam" id="PF02559">
    <property type="entry name" value="CarD_TRCF_RID"/>
    <property type="match status" value="1"/>
</dbReference>
<dbReference type="PROSITE" id="PS51192">
    <property type="entry name" value="HELICASE_ATP_BIND_1"/>
    <property type="match status" value="1"/>
</dbReference>
<evidence type="ECO:0000256" key="7">
    <source>
        <dbReference type="ARBA" id="ARBA00023125"/>
    </source>
</evidence>
<evidence type="ECO:0000259" key="10">
    <source>
        <dbReference type="PROSITE" id="PS51192"/>
    </source>
</evidence>
<evidence type="ECO:0000259" key="11">
    <source>
        <dbReference type="PROSITE" id="PS51194"/>
    </source>
</evidence>
<dbReference type="EC" id="3.6.4.-" evidence="9"/>
<comment type="subcellular location">
    <subcellularLocation>
        <location evidence="9">Cytoplasm</location>
    </subcellularLocation>
</comment>
<dbReference type="PROSITE" id="PS51194">
    <property type="entry name" value="HELICASE_CTER"/>
    <property type="match status" value="1"/>
</dbReference>
<evidence type="ECO:0000256" key="2">
    <source>
        <dbReference type="ARBA" id="ARBA00022741"/>
    </source>
</evidence>
<dbReference type="InterPro" id="IPR027417">
    <property type="entry name" value="P-loop_NTPase"/>
</dbReference>
<dbReference type="SMART" id="SM00490">
    <property type="entry name" value="HELICc"/>
    <property type="match status" value="1"/>
</dbReference>
<keyword evidence="4 9" id="KW-0378">Hydrolase</keyword>
<reference evidence="13" key="1">
    <citation type="journal article" date="2019" name="Int. J. Syst. Evol. Microbiol.">
        <title>The Global Catalogue of Microorganisms (GCM) 10K type strain sequencing project: providing services to taxonomists for standard genome sequencing and annotation.</title>
        <authorList>
            <consortium name="The Broad Institute Genomics Platform"/>
            <consortium name="The Broad Institute Genome Sequencing Center for Infectious Disease"/>
            <person name="Wu L."/>
            <person name="Ma J."/>
        </authorList>
    </citation>
    <scope>NUCLEOTIDE SEQUENCE [LARGE SCALE GENOMIC DNA]</scope>
    <source>
        <strain evidence="13">JCM 9687</strain>
    </source>
</reference>
<evidence type="ECO:0000313" key="12">
    <source>
        <dbReference type="EMBL" id="GAA3365642.1"/>
    </source>
</evidence>
<dbReference type="InterPro" id="IPR014001">
    <property type="entry name" value="Helicase_ATP-bd"/>
</dbReference>
<dbReference type="SMART" id="SM01058">
    <property type="entry name" value="CarD_TRCF"/>
    <property type="match status" value="1"/>
</dbReference>
<evidence type="ECO:0000313" key="13">
    <source>
        <dbReference type="Proteomes" id="UP001500483"/>
    </source>
</evidence>
<dbReference type="SMART" id="SM00487">
    <property type="entry name" value="DEXDc"/>
    <property type="match status" value="1"/>
</dbReference>
<dbReference type="InterPro" id="IPR005118">
    <property type="entry name" value="TRCF_C"/>
</dbReference>
<dbReference type="SUPFAM" id="SSF143517">
    <property type="entry name" value="TRCF domain-like"/>
    <property type="match status" value="1"/>
</dbReference>
<keyword evidence="7 9" id="KW-0238">DNA-binding</keyword>
<dbReference type="InterPro" id="IPR047112">
    <property type="entry name" value="RecG/Mfd"/>
</dbReference>
<evidence type="ECO:0000256" key="5">
    <source>
        <dbReference type="ARBA" id="ARBA00022806"/>
    </source>
</evidence>
<dbReference type="Proteomes" id="UP001500483">
    <property type="component" value="Unassembled WGS sequence"/>
</dbReference>
<keyword evidence="2 9" id="KW-0547">Nucleotide-binding</keyword>
<dbReference type="Gene3D" id="2.40.10.170">
    <property type="match status" value="1"/>
</dbReference>
<dbReference type="Pfam" id="PF00270">
    <property type="entry name" value="DEAD"/>
    <property type="match status" value="1"/>
</dbReference>
<evidence type="ECO:0000256" key="6">
    <source>
        <dbReference type="ARBA" id="ARBA00022840"/>
    </source>
</evidence>
<name>A0ABP6S1K6_9PSEU</name>
<dbReference type="CDD" id="cd17991">
    <property type="entry name" value="DEXHc_TRCF"/>
    <property type="match status" value="1"/>
</dbReference>
<organism evidence="12 13">
    <name type="scientific">Saccharopolyspora gregorii</name>
    <dbReference type="NCBI Taxonomy" id="33914"/>
    <lineage>
        <taxon>Bacteria</taxon>
        <taxon>Bacillati</taxon>
        <taxon>Actinomycetota</taxon>
        <taxon>Actinomycetes</taxon>
        <taxon>Pseudonocardiales</taxon>
        <taxon>Pseudonocardiaceae</taxon>
        <taxon>Saccharopolyspora</taxon>
    </lineage>
</organism>
<dbReference type="Gene3D" id="3.40.50.300">
    <property type="entry name" value="P-loop containing nucleotide triphosphate hydrolases"/>
    <property type="match status" value="2"/>
</dbReference>
<evidence type="ECO:0000256" key="8">
    <source>
        <dbReference type="ARBA" id="ARBA00023204"/>
    </source>
</evidence>
<dbReference type="PANTHER" id="PTHR47964">
    <property type="entry name" value="ATP-DEPENDENT DNA HELICASE HOMOLOG RECG, CHLOROPLASTIC"/>
    <property type="match status" value="1"/>
</dbReference>
<dbReference type="Gene3D" id="3.40.50.11180">
    <property type="match status" value="1"/>
</dbReference>
<keyword evidence="6 9" id="KW-0067">ATP-binding</keyword>
<evidence type="ECO:0000256" key="3">
    <source>
        <dbReference type="ARBA" id="ARBA00022763"/>
    </source>
</evidence>
<accession>A0ABP6S1K6</accession>
<dbReference type="InterPro" id="IPR036101">
    <property type="entry name" value="CarD-like/TRCF_RID_sf"/>
</dbReference>
<keyword evidence="1 9" id="KW-0963">Cytoplasm</keyword>
<dbReference type="InterPro" id="IPR011545">
    <property type="entry name" value="DEAD/DEAH_box_helicase_dom"/>
</dbReference>
<comment type="caution">
    <text evidence="12">The sequence shown here is derived from an EMBL/GenBank/DDBJ whole genome shotgun (WGS) entry which is preliminary data.</text>
</comment>
<comment type="similarity">
    <text evidence="9">In the C-terminal section; belongs to the helicase family. RecG subfamily.</text>
</comment>
<dbReference type="InterPro" id="IPR003711">
    <property type="entry name" value="CarD-like/TRCF_RID"/>
</dbReference>
<protein>
    <recommendedName>
        <fullName evidence="9">Transcription-repair-coupling factor</fullName>
        <shortName evidence="9">TRCF</shortName>
        <ecNumber evidence="9">3.6.4.-</ecNumber>
    </recommendedName>
</protein>
<evidence type="ECO:0000256" key="1">
    <source>
        <dbReference type="ARBA" id="ARBA00022490"/>
    </source>
</evidence>
<dbReference type="SUPFAM" id="SSF141259">
    <property type="entry name" value="CarD-like"/>
    <property type="match status" value="1"/>
</dbReference>
<keyword evidence="5" id="KW-0347">Helicase</keyword>
<dbReference type="EMBL" id="BAAAYK010000038">
    <property type="protein sequence ID" value="GAA3365642.1"/>
    <property type="molecule type" value="Genomic_DNA"/>
</dbReference>
<dbReference type="Gene3D" id="3.90.1150.50">
    <property type="entry name" value="Transcription-repair-coupling factor, D7 domain"/>
    <property type="match status" value="1"/>
</dbReference>
<evidence type="ECO:0000256" key="9">
    <source>
        <dbReference type="HAMAP-Rule" id="MF_00969"/>
    </source>
</evidence>
<comment type="similarity">
    <text evidence="9">In the N-terminal section; belongs to the UvrB family.</text>
</comment>
<dbReference type="NCBIfam" id="TIGR00580">
    <property type="entry name" value="mfd"/>
    <property type="match status" value="1"/>
</dbReference>
<comment type="function">
    <text evidence="9">Couples transcription and DNA repair by recognizing RNA polymerase (RNAP) stalled at DNA lesions. Mediates ATP-dependent release of RNAP and its truncated transcript from the DNA, and recruitment of nucleotide excision repair machinery to the damaged site.</text>
</comment>
<dbReference type="InterPro" id="IPR037235">
    <property type="entry name" value="TRCF-like_C_D7"/>
</dbReference>
<feature type="domain" description="Helicase C-terminal" evidence="11">
    <location>
        <begin position="839"/>
        <end position="996"/>
    </location>
</feature>
<keyword evidence="8 9" id="KW-0234">DNA repair</keyword>
<dbReference type="Pfam" id="PF17757">
    <property type="entry name" value="UvrB_inter"/>
    <property type="match status" value="1"/>
</dbReference>
<dbReference type="HAMAP" id="MF_00969">
    <property type="entry name" value="TRCF"/>
    <property type="match status" value="1"/>
</dbReference>
<dbReference type="Pfam" id="PF00271">
    <property type="entry name" value="Helicase_C"/>
    <property type="match status" value="1"/>
</dbReference>
<dbReference type="PANTHER" id="PTHR47964:SF1">
    <property type="entry name" value="ATP-DEPENDENT DNA HELICASE HOMOLOG RECG, CHLOROPLASTIC"/>
    <property type="match status" value="1"/>
</dbReference>
<dbReference type="InterPro" id="IPR041471">
    <property type="entry name" value="UvrB_inter"/>
</dbReference>
<proteinExistence type="inferred from homology"/>
<evidence type="ECO:0000256" key="4">
    <source>
        <dbReference type="ARBA" id="ARBA00022801"/>
    </source>
</evidence>
<dbReference type="RefSeq" id="WP_344931231.1">
    <property type="nucleotide sequence ID" value="NZ_BAAAYK010000038.1"/>
</dbReference>
<dbReference type="Pfam" id="PF03461">
    <property type="entry name" value="TRCF"/>
    <property type="match status" value="1"/>
</dbReference>
<dbReference type="SUPFAM" id="SSF52540">
    <property type="entry name" value="P-loop containing nucleoside triphosphate hydrolases"/>
    <property type="match status" value="4"/>
</dbReference>
<dbReference type="SMART" id="SM00982">
    <property type="entry name" value="TRCF"/>
    <property type="match status" value="1"/>
</dbReference>
<keyword evidence="13" id="KW-1185">Reference proteome</keyword>